<evidence type="ECO:0000256" key="1">
    <source>
        <dbReference type="ARBA" id="ARBA00003416"/>
    </source>
</evidence>
<feature type="transmembrane region" description="Helical" evidence="5">
    <location>
        <begin position="6"/>
        <end position="25"/>
    </location>
</feature>
<comment type="similarity">
    <text evidence="2">Belongs to the RmuC family.</text>
</comment>
<keyword evidence="5" id="KW-1133">Transmembrane helix</keyword>
<comment type="function">
    <text evidence="1">Involved in DNA recombination.</text>
</comment>
<protein>
    <submittedName>
        <fullName evidence="6">DNA recombination protein RmuC</fullName>
    </submittedName>
</protein>
<reference evidence="6" key="2">
    <citation type="journal article" date="2021" name="Microbiome">
        <title>Successional dynamics and alternative stable states in a saline activated sludge microbial community over 9 years.</title>
        <authorList>
            <person name="Wang Y."/>
            <person name="Ye J."/>
            <person name="Ju F."/>
            <person name="Liu L."/>
            <person name="Boyd J.A."/>
            <person name="Deng Y."/>
            <person name="Parks D.H."/>
            <person name="Jiang X."/>
            <person name="Yin X."/>
            <person name="Woodcroft B.J."/>
            <person name="Tyson G.W."/>
            <person name="Hugenholtz P."/>
            <person name="Polz M.F."/>
            <person name="Zhang T."/>
        </authorList>
    </citation>
    <scope>NUCLEOTIDE SEQUENCE</scope>
    <source>
        <strain evidence="6">HKST-UBA79</strain>
    </source>
</reference>
<dbReference type="GO" id="GO:0006310">
    <property type="term" value="P:DNA recombination"/>
    <property type="evidence" value="ECO:0007669"/>
    <property type="project" value="UniProtKB-KW"/>
</dbReference>
<proteinExistence type="inferred from homology"/>
<evidence type="ECO:0000313" key="6">
    <source>
        <dbReference type="EMBL" id="MCA9308264.1"/>
    </source>
</evidence>
<accession>A0A955EB70</accession>
<dbReference type="PANTHER" id="PTHR30563:SF0">
    <property type="entry name" value="DNA RECOMBINATION PROTEIN RMUC"/>
    <property type="match status" value="1"/>
</dbReference>
<evidence type="ECO:0000256" key="4">
    <source>
        <dbReference type="ARBA" id="ARBA00023172"/>
    </source>
</evidence>
<keyword evidence="4" id="KW-0233">DNA recombination</keyword>
<dbReference type="PANTHER" id="PTHR30563">
    <property type="entry name" value="DNA RECOMBINATION PROTEIN RMUC"/>
    <property type="match status" value="1"/>
</dbReference>
<keyword evidence="5" id="KW-0472">Membrane</keyword>
<keyword evidence="3" id="KW-0175">Coiled coil</keyword>
<dbReference type="Pfam" id="PF02646">
    <property type="entry name" value="RmuC"/>
    <property type="match status" value="1"/>
</dbReference>
<keyword evidence="5" id="KW-0812">Transmembrane</keyword>
<sequence>MSTVQLLFILIAVFIAFAALIVWFFSIQIKSLKEQLSNNNDEVLVAWLRDMKGSVDKTSDTLASQLKDHRFSLETQLKMQRDSMQEQTKVIWERLDNASKVIGAVHQHLGGIQEFGKDIKDLSNVLKSPKLRGGLGEQFLYEILANCLPKDLYKTQYRFSTGTICDAVVKTDSGLIPIDSKFPMENFKAMVEAETVELRDRHNKLFIKDVKNRIDEIATKYLLPEEGTIDHALMYIPSESVYYELIVNTTDIEDYAKHKNVVMASPNTLSYFLKVLLVAFQQHELEKHAGEILKALAGIKIEAEKFDTDLGVLDGHLNRASKSMGAVRQKYSRLVDKIENVSAMDAPKEPVKLPELDSESTLL</sequence>
<evidence type="ECO:0000256" key="5">
    <source>
        <dbReference type="SAM" id="Phobius"/>
    </source>
</evidence>
<comment type="caution">
    <text evidence="6">The sequence shown here is derived from an EMBL/GenBank/DDBJ whole genome shotgun (WGS) entry which is preliminary data.</text>
</comment>
<dbReference type="Proteomes" id="UP000740557">
    <property type="component" value="Unassembled WGS sequence"/>
</dbReference>
<evidence type="ECO:0000313" key="7">
    <source>
        <dbReference type="Proteomes" id="UP000740557"/>
    </source>
</evidence>
<dbReference type="EMBL" id="JAGQNX010000057">
    <property type="protein sequence ID" value="MCA9308264.1"/>
    <property type="molecule type" value="Genomic_DNA"/>
</dbReference>
<evidence type="ECO:0000256" key="3">
    <source>
        <dbReference type="ARBA" id="ARBA00023054"/>
    </source>
</evidence>
<evidence type="ECO:0000256" key="2">
    <source>
        <dbReference type="ARBA" id="ARBA00009840"/>
    </source>
</evidence>
<name>A0A955EB70_UNCKA</name>
<dbReference type="InterPro" id="IPR003798">
    <property type="entry name" value="DNA_recombination_RmuC"/>
</dbReference>
<reference evidence="6" key="1">
    <citation type="submission" date="2020-04" db="EMBL/GenBank/DDBJ databases">
        <authorList>
            <person name="Zhang T."/>
        </authorList>
    </citation>
    <scope>NUCLEOTIDE SEQUENCE</scope>
    <source>
        <strain evidence="6">HKST-UBA79</strain>
    </source>
</reference>
<gene>
    <name evidence="6" type="ORF">KC980_02015</name>
</gene>
<dbReference type="AlphaFoldDB" id="A0A955EB70"/>
<organism evidence="6 7">
    <name type="scientific">candidate division WWE3 bacterium</name>
    <dbReference type="NCBI Taxonomy" id="2053526"/>
    <lineage>
        <taxon>Bacteria</taxon>
        <taxon>Katanobacteria</taxon>
    </lineage>
</organism>